<dbReference type="Gene3D" id="1.10.1760.20">
    <property type="match status" value="1"/>
</dbReference>
<comment type="caution">
    <text evidence="8">The sequence shown here is derived from an EMBL/GenBank/DDBJ whole genome shotgun (WGS) entry which is preliminary data.</text>
</comment>
<evidence type="ECO:0000256" key="6">
    <source>
        <dbReference type="ARBA" id="ARBA00023136"/>
    </source>
</evidence>
<dbReference type="AlphaFoldDB" id="A0A1C1Z0B0"/>
<dbReference type="GO" id="GO:0000041">
    <property type="term" value="P:transition metal ion transport"/>
    <property type="evidence" value="ECO:0007669"/>
    <property type="project" value="InterPro"/>
</dbReference>
<dbReference type="STRING" id="1480615.AWJ14_08855"/>
<evidence type="ECO:0000256" key="5">
    <source>
        <dbReference type="ARBA" id="ARBA00022989"/>
    </source>
</evidence>
<dbReference type="EMBL" id="LQZT01000001">
    <property type="protein sequence ID" value="OCW59165.1"/>
    <property type="molecule type" value="Genomic_DNA"/>
</dbReference>
<keyword evidence="2" id="KW-0813">Transport</keyword>
<keyword evidence="3" id="KW-1003">Cell membrane</keyword>
<evidence type="ECO:0000256" key="7">
    <source>
        <dbReference type="SAM" id="Phobius"/>
    </source>
</evidence>
<feature type="transmembrane region" description="Helical" evidence="7">
    <location>
        <begin position="74"/>
        <end position="99"/>
    </location>
</feature>
<organism evidence="8 9">
    <name type="scientific">Hoeflea olei</name>
    <dbReference type="NCBI Taxonomy" id="1480615"/>
    <lineage>
        <taxon>Bacteria</taxon>
        <taxon>Pseudomonadati</taxon>
        <taxon>Pseudomonadota</taxon>
        <taxon>Alphaproteobacteria</taxon>
        <taxon>Hyphomicrobiales</taxon>
        <taxon>Rhizobiaceae</taxon>
        <taxon>Hoeflea</taxon>
    </lineage>
</organism>
<feature type="transmembrane region" description="Helical" evidence="7">
    <location>
        <begin position="12"/>
        <end position="32"/>
    </location>
</feature>
<evidence type="ECO:0000256" key="1">
    <source>
        <dbReference type="ARBA" id="ARBA00004651"/>
    </source>
</evidence>
<reference evidence="8 9" key="1">
    <citation type="submission" date="2015-12" db="EMBL/GenBank/DDBJ databases">
        <authorList>
            <person name="Shamseldin A."/>
            <person name="Moawad H."/>
            <person name="Abd El-Rahim W.M."/>
            <person name="Sadowsky M.J."/>
        </authorList>
    </citation>
    <scope>NUCLEOTIDE SEQUENCE [LARGE SCALE GENOMIC DNA]</scope>
    <source>
        <strain evidence="8 9">JC234</strain>
    </source>
</reference>
<evidence type="ECO:0000256" key="4">
    <source>
        <dbReference type="ARBA" id="ARBA00022692"/>
    </source>
</evidence>
<dbReference type="RefSeq" id="WP_066173352.1">
    <property type="nucleotide sequence ID" value="NZ_LQZT01000001.1"/>
</dbReference>
<gene>
    <name evidence="8" type="ORF">AWJ14_08855</name>
</gene>
<evidence type="ECO:0000313" key="8">
    <source>
        <dbReference type="EMBL" id="OCW59165.1"/>
    </source>
</evidence>
<protein>
    <submittedName>
        <fullName evidence="8">Cobalt transporter</fullName>
    </submittedName>
</protein>
<evidence type="ECO:0000256" key="2">
    <source>
        <dbReference type="ARBA" id="ARBA00022448"/>
    </source>
</evidence>
<keyword evidence="9" id="KW-1185">Reference proteome</keyword>
<accession>A0A1C1Z0B0</accession>
<proteinExistence type="predicted"/>
<feature type="transmembrane region" description="Helical" evidence="7">
    <location>
        <begin position="44"/>
        <end position="62"/>
    </location>
</feature>
<feature type="transmembrane region" description="Helical" evidence="7">
    <location>
        <begin position="111"/>
        <end position="129"/>
    </location>
</feature>
<comment type="subcellular location">
    <subcellularLocation>
        <location evidence="1">Cell membrane</location>
        <topology evidence="1">Multi-pass membrane protein</topology>
    </subcellularLocation>
</comment>
<dbReference type="Pfam" id="PF01891">
    <property type="entry name" value="CbiM"/>
    <property type="match status" value="1"/>
</dbReference>
<dbReference type="GO" id="GO:0005886">
    <property type="term" value="C:plasma membrane"/>
    <property type="evidence" value="ECO:0007669"/>
    <property type="project" value="UniProtKB-SubCell"/>
</dbReference>
<dbReference type="Proteomes" id="UP000094795">
    <property type="component" value="Unassembled WGS sequence"/>
</dbReference>
<feature type="transmembrane region" description="Helical" evidence="7">
    <location>
        <begin position="181"/>
        <end position="206"/>
    </location>
</feature>
<feature type="transmembrane region" description="Helical" evidence="7">
    <location>
        <begin position="149"/>
        <end position="169"/>
    </location>
</feature>
<name>A0A1C1Z0B0_9HYPH</name>
<sequence length="227" mass="23862">MHIEPGVVDGAKIVLSYATAATAAGLGLKMALDTIRKDGGVTALVMRSVIATLCVFTFFEVFPHHAVGVSEVHLILGSTLYLLFGGGPAAIGLALGLLVQGVFFAPFDLPQYGMNVTTLLVPLYAMSLIAKRIIPAGTAYTDVTYKQALALSTSYQGGIVLWVGFWALYGHGFGAENLAQIASFGAAYMLVIIVEPLADLGVLAIAKTMRRLEGAPVLTNRLYNAAA</sequence>
<keyword evidence="6 7" id="KW-0472">Membrane</keyword>
<keyword evidence="4 7" id="KW-0812">Transmembrane</keyword>
<dbReference type="OrthoDB" id="4710659at2"/>
<keyword evidence="5 7" id="KW-1133">Transmembrane helix</keyword>
<evidence type="ECO:0000313" key="9">
    <source>
        <dbReference type="Proteomes" id="UP000094795"/>
    </source>
</evidence>
<evidence type="ECO:0000256" key="3">
    <source>
        <dbReference type="ARBA" id="ARBA00022475"/>
    </source>
</evidence>
<dbReference type="InterPro" id="IPR002751">
    <property type="entry name" value="CbiM/NikMN"/>
</dbReference>